<dbReference type="GO" id="GO:0009011">
    <property type="term" value="F:alpha-1,4-glucan glucosyltransferase (ADP-glucose donor) activity"/>
    <property type="evidence" value="ECO:0007669"/>
    <property type="project" value="UniProtKB-EC"/>
</dbReference>
<evidence type="ECO:0000313" key="10">
    <source>
        <dbReference type="EMBL" id="CCO20463.1"/>
    </source>
</evidence>
<dbReference type="HAMAP" id="MF_00484">
    <property type="entry name" value="Glycogen_synth"/>
    <property type="match status" value="1"/>
</dbReference>
<dbReference type="InterPro" id="IPR001296">
    <property type="entry name" value="Glyco_trans_1"/>
</dbReference>
<evidence type="ECO:0000256" key="5">
    <source>
        <dbReference type="ARBA" id="ARBA00022676"/>
    </source>
</evidence>
<dbReference type="SUPFAM" id="SSF53756">
    <property type="entry name" value="UDP-Glycosyltransferase/glycogen phosphorylase"/>
    <property type="match status" value="1"/>
</dbReference>
<dbReference type="PANTHER" id="PTHR46083">
    <property type="match status" value="1"/>
</dbReference>
<keyword evidence="11" id="KW-1185">Reference proteome</keyword>
<gene>
    <name evidence="10" type="ordered locus">Bathy17g00910</name>
</gene>
<keyword evidence="6" id="KW-0808">Transferase</keyword>
<dbReference type="RefSeq" id="XP_007508359.1">
    <property type="nucleotide sequence ID" value="XM_007508297.1"/>
</dbReference>
<evidence type="ECO:0000256" key="6">
    <source>
        <dbReference type="ARBA" id="ARBA00022679"/>
    </source>
</evidence>
<dbReference type="Proteomes" id="UP000198341">
    <property type="component" value="Chromosome 17"/>
</dbReference>
<comment type="pathway">
    <text evidence="2">Glycan biosynthesis; starch biosynthesis.</text>
</comment>
<proteinExistence type="inferred from homology"/>
<evidence type="ECO:0000256" key="8">
    <source>
        <dbReference type="SAM" id="MobiDB-lite"/>
    </source>
</evidence>
<feature type="region of interest" description="Disordered" evidence="8">
    <location>
        <begin position="1"/>
        <end position="103"/>
    </location>
</feature>
<dbReference type="eggNOG" id="ENOG502QQTU">
    <property type="taxonomic scope" value="Eukaryota"/>
</dbReference>
<dbReference type="InterPro" id="IPR005085">
    <property type="entry name" value="CBM25"/>
</dbReference>
<keyword evidence="7" id="KW-0750">Starch biosynthesis</keyword>
<dbReference type="SMART" id="SM01066">
    <property type="entry name" value="CBM_25"/>
    <property type="match status" value="2"/>
</dbReference>
<protein>
    <recommendedName>
        <fullName evidence="4">starch synthase</fullName>
        <ecNumber evidence="4">2.4.1.21</ecNumber>
    </recommendedName>
</protein>
<dbReference type="GO" id="GO:0004373">
    <property type="term" value="F:alpha-1,4-glucan glucosyltransferase (UDP-glucose donor) activity"/>
    <property type="evidence" value="ECO:0007669"/>
    <property type="project" value="InterPro"/>
</dbReference>
<dbReference type="GO" id="GO:2001070">
    <property type="term" value="F:starch binding"/>
    <property type="evidence" value="ECO:0007669"/>
    <property type="project" value="InterPro"/>
</dbReference>
<sequence>MTTMMCCSLYSSKSSSARARNTNAKRLRKSGKKKISHFPISSRIRAQSSSSPSGTSSSSNDAKKVSSGNKKTKNNTNNKNTKPAPRRKTAKSSTTDSDASDFDVGKEKEKLKGEALKAASDAISLLQSYEQMQFLCNTKEDKDVKEFTVPSTPVCGAPVKIFLDASKSSSLRENSKTWEEGVTCTVGFNEWQFGEAVDVEMTQIPETSWFECTLPGGELSAEAFEIEYVFKTKGGDAYENNNEQNFTKETMFPRKTKKELLEEEELKRTDKEDEQNAAEIISRIQTSIEERQEKSFTKFEKYERTIFETESGEKLTQGYATKQKIAWNKAQNPIGGFACSSLKAHCGFSNWMNGVEQVQEMTPIAPSERFPADEQNCWFEFIVQVPKFATSVEFVVSDADEVSWDNNESNDYVVAVENANEAEDWLKMQTMLAAELKQKRKQAKIDEEIARVKAEEERLQLKAAAVEISLKQQRHIITCEPLTPQAGQKCTVRYNKNNTNLSFAEDVYLTGGFNRWKHANNLPEPLKMHKPVNPETDPFYTIEIDVPSDAWMCDFVFSSGVGEGAQYDNRGGKDYHLPTNGSTEKAPPLHIINIAVEMAPIAKVGGLADVVTSLSRAISDFGHHVEIILPMYSFFNSSPLLGAREFETNFDFGGCGITVTKCRVEGVMVFFVEPSNGMFARDAVYGWNDDASRFNFFCNAALEFLLKTGRQPDILHCHDWSTAEVARAHWENYHHNGLWKPKVAFTIHNMNYGQAKLGEAAFHSQMTTTVSPSYAGEVSGHPAVSGNLHKFHGVRNGIDPEIWNPATDNFIPMKYDADSVVKGKKAARDELRSRLGLTGYGDKPVVGVISRLTAQKGIHLIKHAAHHTLSRGGQFVLLGSAPDPKVQADFNGLGAQLGGEDAGFFFAFDETLSRLMYAGCDVIVVPSMFEPCGLTQMTAMRYGTVPCVRATGGLRDTVFDVDTDKARAAWEINASTNWELDGENGDCTNGFSFEGTSEGDLDYALDRCIDAFWNDTKWFRSLQARVMRQDWTWNKPALEYIDLYYQSIGK</sequence>
<feature type="domain" description="Carbohydrate binding module family 25" evidence="9">
    <location>
        <begin position="487"/>
        <end position="580"/>
    </location>
</feature>
<comment type="similarity">
    <text evidence="3">Belongs to the glycosyltransferase 1 family. Bacterial/plant glycogen synthase subfamily.</text>
</comment>
<evidence type="ECO:0000256" key="7">
    <source>
        <dbReference type="ARBA" id="ARBA00022922"/>
    </source>
</evidence>
<dbReference type="Pfam" id="PF16760">
    <property type="entry name" value="CBM53"/>
    <property type="match status" value="2"/>
</dbReference>
<accession>K8FDG6</accession>
<name>K8FDG6_9CHLO</name>
<feature type="compositionally biased region" description="Low complexity" evidence="8">
    <location>
        <begin position="11"/>
        <end position="22"/>
    </location>
</feature>
<dbReference type="CDD" id="cd03791">
    <property type="entry name" value="GT5_Glycogen_synthase_DULL1-like"/>
    <property type="match status" value="1"/>
</dbReference>
<dbReference type="OrthoDB" id="2018403at2759"/>
<feature type="compositionally biased region" description="Low complexity" evidence="8">
    <location>
        <begin position="39"/>
        <end position="82"/>
    </location>
</feature>
<comment type="catalytic activity">
    <reaction evidence="1">
        <text>[(1-&gt;4)-alpha-D-glucosyl](n) + ADP-alpha-D-glucose = [(1-&gt;4)-alpha-D-glucosyl](n+1) + ADP + H(+)</text>
        <dbReference type="Rhea" id="RHEA:18189"/>
        <dbReference type="Rhea" id="RHEA-COMP:9584"/>
        <dbReference type="Rhea" id="RHEA-COMP:9587"/>
        <dbReference type="ChEBI" id="CHEBI:15378"/>
        <dbReference type="ChEBI" id="CHEBI:15444"/>
        <dbReference type="ChEBI" id="CHEBI:57498"/>
        <dbReference type="ChEBI" id="CHEBI:456216"/>
        <dbReference type="EC" id="2.4.1.21"/>
    </reaction>
</comment>
<evidence type="ECO:0000259" key="9">
    <source>
        <dbReference type="SMART" id="SM01066"/>
    </source>
</evidence>
<evidence type="ECO:0000256" key="1">
    <source>
        <dbReference type="ARBA" id="ARBA00001478"/>
    </source>
</evidence>
<dbReference type="InterPro" id="IPR011835">
    <property type="entry name" value="GS/SS"/>
</dbReference>
<evidence type="ECO:0000256" key="3">
    <source>
        <dbReference type="ARBA" id="ARBA00010281"/>
    </source>
</evidence>
<dbReference type="InterPro" id="IPR013534">
    <property type="entry name" value="Starch_synth_cat_dom"/>
</dbReference>
<dbReference type="PANTHER" id="PTHR46083:SF5">
    <property type="entry name" value="STARCH SYNTHASE 3, CHLOROPLASTIC_AMYLOPLASTIC"/>
    <property type="match status" value="1"/>
</dbReference>
<feature type="domain" description="Carbohydrate binding module family 25" evidence="9">
    <location>
        <begin position="156"/>
        <end position="251"/>
    </location>
</feature>
<dbReference type="UniPathway" id="UPA00152"/>
<dbReference type="KEGG" id="bpg:Bathy17g00910"/>
<evidence type="ECO:0000313" key="11">
    <source>
        <dbReference type="Proteomes" id="UP000198341"/>
    </source>
</evidence>
<keyword evidence="5" id="KW-0328">Glycosyltransferase</keyword>
<reference evidence="10 11" key="1">
    <citation type="submission" date="2011-10" db="EMBL/GenBank/DDBJ databases">
        <authorList>
            <person name="Genoscope - CEA"/>
        </authorList>
    </citation>
    <scope>NUCLEOTIDE SEQUENCE [LARGE SCALE GENOMIC DNA]</scope>
    <source>
        <strain evidence="10 11">RCC 1105</strain>
    </source>
</reference>
<organism evidence="10 11">
    <name type="scientific">Bathycoccus prasinos</name>
    <dbReference type="NCBI Taxonomy" id="41875"/>
    <lineage>
        <taxon>Eukaryota</taxon>
        <taxon>Viridiplantae</taxon>
        <taxon>Chlorophyta</taxon>
        <taxon>Mamiellophyceae</taxon>
        <taxon>Mamiellales</taxon>
        <taxon>Bathycoccaceae</taxon>
        <taxon>Bathycoccus</taxon>
    </lineage>
</organism>
<evidence type="ECO:0000256" key="4">
    <source>
        <dbReference type="ARBA" id="ARBA00012588"/>
    </source>
</evidence>
<dbReference type="Gene3D" id="3.40.50.2000">
    <property type="entry name" value="Glycogen Phosphorylase B"/>
    <property type="match status" value="3"/>
</dbReference>
<feature type="compositionally biased region" description="Basic residues" evidence="8">
    <location>
        <begin position="23"/>
        <end position="36"/>
    </location>
</feature>
<dbReference type="AlphaFoldDB" id="K8FDG6"/>
<dbReference type="GeneID" id="19011030"/>
<dbReference type="STRING" id="41875.K8FDG6"/>
<dbReference type="Pfam" id="PF08323">
    <property type="entry name" value="Glyco_transf_5"/>
    <property type="match status" value="1"/>
</dbReference>
<evidence type="ECO:0000256" key="2">
    <source>
        <dbReference type="ARBA" id="ARBA00004727"/>
    </source>
</evidence>
<dbReference type="Pfam" id="PF00534">
    <property type="entry name" value="Glycos_transf_1"/>
    <property type="match status" value="1"/>
</dbReference>
<dbReference type="GO" id="GO:0019252">
    <property type="term" value="P:starch biosynthetic process"/>
    <property type="evidence" value="ECO:0007669"/>
    <property type="project" value="UniProtKB-UniPathway"/>
</dbReference>
<dbReference type="EC" id="2.4.1.21" evidence="4"/>
<dbReference type="EMBL" id="FO082262">
    <property type="protein sequence ID" value="CCO20463.1"/>
    <property type="molecule type" value="Genomic_DNA"/>
</dbReference>